<feature type="binding site" evidence="10">
    <location>
        <position position="72"/>
    </location>
    <ligand>
        <name>ATP</name>
        <dbReference type="ChEBI" id="CHEBI:30616"/>
    </ligand>
</feature>
<evidence type="ECO:0000256" key="7">
    <source>
        <dbReference type="ARBA" id="ARBA00022840"/>
    </source>
</evidence>
<keyword evidence="7 10" id="KW-0067">ATP-binding</keyword>
<keyword evidence="3" id="KW-0723">Serine/threonine-protein kinase</keyword>
<evidence type="ECO:0000256" key="10">
    <source>
        <dbReference type="PROSITE-ProRule" id="PRU10141"/>
    </source>
</evidence>
<dbReference type="InterPro" id="IPR020635">
    <property type="entry name" value="Tyr_kinase_cat_dom"/>
</dbReference>
<dbReference type="PROSITE" id="PS50011">
    <property type="entry name" value="PROTEIN_KINASE_DOM"/>
    <property type="match status" value="1"/>
</dbReference>
<dbReference type="InterPro" id="IPR017441">
    <property type="entry name" value="Protein_kinase_ATP_BS"/>
</dbReference>
<proteinExistence type="inferred from homology"/>
<dbReference type="PANTHER" id="PTHR43671">
    <property type="entry name" value="SERINE/THREONINE-PROTEIN KINASE NEK"/>
    <property type="match status" value="1"/>
</dbReference>
<keyword evidence="5 10" id="KW-0547">Nucleotide-binding</keyword>
<protein>
    <recommendedName>
        <fullName evidence="2">non-specific serine/threonine protein kinase</fullName>
        <ecNumber evidence="2">2.7.11.1</ecNumber>
    </recommendedName>
</protein>
<sequence length="544" mass="58298">MTDTPKDNNTVVLGGAAQGSTNPASKAGGVHNALPIGTRMGEFEIIGLVGEGGFGIVYLAQDHSLERKVALKEYMPSSLAARGDDASVIVRSERHQETFEIGRRSFVNEARLLAQFDHAALVKVYRFWEANSTAYMAMPYYDGQTLRDNLRERTSPPDEAWLKKILDPITEALGIIHEQNCFHRDIAPDNIMLLRDGRPVLLDFGAARRVISDMTQALTVILKPGYAPIEQYAEMPGMKQGAWTDIYALAAVCYFSIAKKLPPPSVSRIVQDSYEPLAEIAAGRYSNTFLRGLDHCLAVKPEHRPQTMAEMRDLIGINLRPTAPEATSPTAAPTAAPDLAFELEQPKSPAAPASAAPQAAQARPTPVSRPPVEKPAPRRVPAIDPDEQRTPKAASSKAPLFIGLGVLALAAAGGAGWYVTQQQNASAPQAASSAPQISPPVIQSPIAPPPPVIMAPISAPAPAESPASAAASQAVEALPAKIEPVKPQPEPARLEPIPQPAKKPVTKPVEPKPAKPIKPAGESGDKAERDYMKQLNKDLDNLLK</sequence>
<dbReference type="GO" id="GO:0016301">
    <property type="term" value="F:kinase activity"/>
    <property type="evidence" value="ECO:0007669"/>
    <property type="project" value="UniProtKB-KW"/>
</dbReference>
<evidence type="ECO:0000313" key="14">
    <source>
        <dbReference type="Proteomes" id="UP001549691"/>
    </source>
</evidence>
<organism evidence="13 14">
    <name type="scientific">Uliginosibacterium flavum</name>
    <dbReference type="NCBI Taxonomy" id="1396831"/>
    <lineage>
        <taxon>Bacteria</taxon>
        <taxon>Pseudomonadati</taxon>
        <taxon>Pseudomonadota</taxon>
        <taxon>Betaproteobacteria</taxon>
        <taxon>Rhodocyclales</taxon>
        <taxon>Zoogloeaceae</taxon>
        <taxon>Uliginosibacterium</taxon>
    </lineage>
</organism>
<accession>A0ABV2TF73</accession>
<dbReference type="PROSITE" id="PS00107">
    <property type="entry name" value="PROTEIN_KINASE_ATP"/>
    <property type="match status" value="1"/>
</dbReference>
<evidence type="ECO:0000259" key="12">
    <source>
        <dbReference type="PROSITE" id="PS50011"/>
    </source>
</evidence>
<dbReference type="InterPro" id="IPR008266">
    <property type="entry name" value="Tyr_kinase_AS"/>
</dbReference>
<feature type="compositionally biased region" description="Basic and acidic residues" evidence="11">
    <location>
        <begin position="523"/>
        <end position="544"/>
    </location>
</feature>
<feature type="region of interest" description="Disordered" evidence="11">
    <location>
        <begin position="346"/>
        <end position="395"/>
    </location>
</feature>
<evidence type="ECO:0000256" key="1">
    <source>
        <dbReference type="ARBA" id="ARBA00010886"/>
    </source>
</evidence>
<dbReference type="Proteomes" id="UP001549691">
    <property type="component" value="Unassembled WGS sequence"/>
</dbReference>
<dbReference type="Pfam" id="PF00069">
    <property type="entry name" value="Pkinase"/>
    <property type="match status" value="1"/>
</dbReference>
<evidence type="ECO:0000256" key="2">
    <source>
        <dbReference type="ARBA" id="ARBA00012513"/>
    </source>
</evidence>
<keyword evidence="4" id="KW-0808">Transferase</keyword>
<name>A0ABV2TF73_9RHOO</name>
<evidence type="ECO:0000313" key="13">
    <source>
        <dbReference type="EMBL" id="MET7012576.1"/>
    </source>
</evidence>
<comment type="caution">
    <text evidence="13">The sequence shown here is derived from an EMBL/GenBank/DDBJ whole genome shotgun (WGS) entry which is preliminary data.</text>
</comment>
<evidence type="ECO:0000256" key="11">
    <source>
        <dbReference type="SAM" id="MobiDB-lite"/>
    </source>
</evidence>
<evidence type="ECO:0000256" key="4">
    <source>
        <dbReference type="ARBA" id="ARBA00022679"/>
    </source>
</evidence>
<evidence type="ECO:0000256" key="5">
    <source>
        <dbReference type="ARBA" id="ARBA00022741"/>
    </source>
</evidence>
<feature type="compositionally biased region" description="Low complexity" evidence="11">
    <location>
        <begin position="348"/>
        <end position="362"/>
    </location>
</feature>
<reference evidence="13 14" key="1">
    <citation type="submission" date="2024-07" db="EMBL/GenBank/DDBJ databases">
        <title>Uliginosibacterium flavum JJ3220;KACC:17644.</title>
        <authorList>
            <person name="Kim M.K."/>
        </authorList>
    </citation>
    <scope>NUCLEOTIDE SEQUENCE [LARGE SCALE GENOMIC DNA]</scope>
    <source>
        <strain evidence="13 14">KACC:17644</strain>
    </source>
</reference>
<dbReference type="SMART" id="SM00219">
    <property type="entry name" value="TyrKc"/>
    <property type="match status" value="1"/>
</dbReference>
<evidence type="ECO:0000256" key="8">
    <source>
        <dbReference type="ARBA" id="ARBA00047899"/>
    </source>
</evidence>
<dbReference type="InterPro" id="IPR011009">
    <property type="entry name" value="Kinase-like_dom_sf"/>
</dbReference>
<gene>
    <name evidence="13" type="ORF">ABXR19_00115</name>
</gene>
<dbReference type="PANTHER" id="PTHR43671:SF98">
    <property type="entry name" value="SERINE_THREONINE-PROTEIN KINASE NEK11"/>
    <property type="match status" value="1"/>
</dbReference>
<comment type="similarity">
    <text evidence="1">Belongs to the protein kinase superfamily. NEK Ser/Thr protein kinase family. NIMA subfamily.</text>
</comment>
<dbReference type="PROSITE" id="PS00109">
    <property type="entry name" value="PROTEIN_KINASE_TYR"/>
    <property type="match status" value="1"/>
</dbReference>
<comment type="catalytic activity">
    <reaction evidence="9">
        <text>L-seryl-[protein] + ATP = O-phospho-L-seryl-[protein] + ADP + H(+)</text>
        <dbReference type="Rhea" id="RHEA:17989"/>
        <dbReference type="Rhea" id="RHEA-COMP:9863"/>
        <dbReference type="Rhea" id="RHEA-COMP:11604"/>
        <dbReference type="ChEBI" id="CHEBI:15378"/>
        <dbReference type="ChEBI" id="CHEBI:29999"/>
        <dbReference type="ChEBI" id="CHEBI:30616"/>
        <dbReference type="ChEBI" id="CHEBI:83421"/>
        <dbReference type="ChEBI" id="CHEBI:456216"/>
        <dbReference type="EC" id="2.7.11.1"/>
    </reaction>
</comment>
<keyword evidence="6 13" id="KW-0418">Kinase</keyword>
<dbReference type="Gene3D" id="1.10.510.10">
    <property type="entry name" value="Transferase(Phosphotransferase) domain 1"/>
    <property type="match status" value="1"/>
</dbReference>
<comment type="catalytic activity">
    <reaction evidence="8">
        <text>L-threonyl-[protein] + ATP = O-phospho-L-threonyl-[protein] + ADP + H(+)</text>
        <dbReference type="Rhea" id="RHEA:46608"/>
        <dbReference type="Rhea" id="RHEA-COMP:11060"/>
        <dbReference type="Rhea" id="RHEA-COMP:11605"/>
        <dbReference type="ChEBI" id="CHEBI:15378"/>
        <dbReference type="ChEBI" id="CHEBI:30013"/>
        <dbReference type="ChEBI" id="CHEBI:30616"/>
        <dbReference type="ChEBI" id="CHEBI:61977"/>
        <dbReference type="ChEBI" id="CHEBI:456216"/>
        <dbReference type="EC" id="2.7.11.1"/>
    </reaction>
</comment>
<feature type="domain" description="Protein kinase" evidence="12">
    <location>
        <begin position="43"/>
        <end position="323"/>
    </location>
</feature>
<dbReference type="CDD" id="cd14014">
    <property type="entry name" value="STKc_PknB_like"/>
    <property type="match status" value="1"/>
</dbReference>
<dbReference type="SUPFAM" id="SSF56112">
    <property type="entry name" value="Protein kinase-like (PK-like)"/>
    <property type="match status" value="1"/>
</dbReference>
<dbReference type="RefSeq" id="WP_354599041.1">
    <property type="nucleotide sequence ID" value="NZ_JBEWZI010000001.1"/>
</dbReference>
<evidence type="ECO:0000256" key="6">
    <source>
        <dbReference type="ARBA" id="ARBA00022777"/>
    </source>
</evidence>
<dbReference type="EMBL" id="JBEWZI010000001">
    <property type="protein sequence ID" value="MET7012576.1"/>
    <property type="molecule type" value="Genomic_DNA"/>
</dbReference>
<dbReference type="InterPro" id="IPR050660">
    <property type="entry name" value="NEK_Ser/Thr_kinase"/>
</dbReference>
<keyword evidence="14" id="KW-1185">Reference proteome</keyword>
<feature type="region of interest" description="Disordered" evidence="11">
    <location>
        <begin position="480"/>
        <end position="544"/>
    </location>
</feature>
<feature type="region of interest" description="Disordered" evidence="11">
    <location>
        <begin position="1"/>
        <end position="28"/>
    </location>
</feature>
<evidence type="ECO:0000256" key="3">
    <source>
        <dbReference type="ARBA" id="ARBA00022527"/>
    </source>
</evidence>
<dbReference type="InterPro" id="IPR000719">
    <property type="entry name" value="Prot_kinase_dom"/>
</dbReference>
<dbReference type="EC" id="2.7.11.1" evidence="2"/>
<evidence type="ECO:0000256" key="9">
    <source>
        <dbReference type="ARBA" id="ARBA00048679"/>
    </source>
</evidence>